<organism evidence="3 4">
    <name type="scientific">Pusillibacter faecalis</name>
    <dbReference type="NCBI Taxonomy" id="2714358"/>
    <lineage>
        <taxon>Bacteria</taxon>
        <taxon>Bacillati</taxon>
        <taxon>Bacillota</taxon>
        <taxon>Clostridia</taxon>
        <taxon>Eubacteriales</taxon>
        <taxon>Oscillospiraceae</taxon>
        <taxon>Pusillibacter</taxon>
    </lineage>
</organism>
<dbReference type="InterPro" id="IPR002145">
    <property type="entry name" value="CopG"/>
</dbReference>
<evidence type="ECO:0000313" key="3">
    <source>
        <dbReference type="EMBL" id="BCK85372.1"/>
    </source>
</evidence>
<dbReference type="CDD" id="cd22235">
    <property type="entry name" value="RHH_CopG_archaea"/>
    <property type="match status" value="1"/>
</dbReference>
<dbReference type="GO" id="GO:0006355">
    <property type="term" value="P:regulation of DNA-templated transcription"/>
    <property type="evidence" value="ECO:0007669"/>
    <property type="project" value="InterPro"/>
</dbReference>
<dbReference type="RefSeq" id="WP_346345693.1">
    <property type="nucleotide sequence ID" value="NZ_AP023420.1"/>
</dbReference>
<sequence length="66" mass="7515">MQGEKWGDKMSPRTGRPKVDNPKGVNLTIRLDTETEKALREYCKKHNISRGEAIRQGIHLLLAAEK</sequence>
<dbReference type="EMBL" id="AP023420">
    <property type="protein sequence ID" value="BCK85372.1"/>
    <property type="molecule type" value="Genomic_DNA"/>
</dbReference>
<name>A0A810QH75_9FIRM</name>
<gene>
    <name evidence="3" type="ORF">MM59RIKEN_26910</name>
</gene>
<dbReference type="Proteomes" id="UP000679848">
    <property type="component" value="Chromosome"/>
</dbReference>
<proteinExistence type="predicted"/>
<reference evidence="3" key="1">
    <citation type="submission" date="2020-09" db="EMBL/GenBank/DDBJ databases">
        <title>New species isolated from human feces.</title>
        <authorList>
            <person name="Kitahara M."/>
            <person name="Shigeno Y."/>
            <person name="Shime M."/>
            <person name="Matsumoto Y."/>
            <person name="Nakamura S."/>
            <person name="Motooka D."/>
            <person name="Fukuoka S."/>
            <person name="Nishikawa H."/>
            <person name="Benno Y."/>
        </authorList>
    </citation>
    <scope>NUCLEOTIDE SEQUENCE</scope>
    <source>
        <strain evidence="3">MM59</strain>
    </source>
</reference>
<accession>A0A810QH75</accession>
<feature type="region of interest" description="Disordered" evidence="1">
    <location>
        <begin position="1"/>
        <end position="24"/>
    </location>
</feature>
<keyword evidence="4" id="KW-1185">Reference proteome</keyword>
<feature type="domain" description="Ribbon-helix-helix protein CopG" evidence="2">
    <location>
        <begin position="25"/>
        <end position="64"/>
    </location>
</feature>
<evidence type="ECO:0000256" key="1">
    <source>
        <dbReference type="SAM" id="MobiDB-lite"/>
    </source>
</evidence>
<dbReference type="Pfam" id="PF01402">
    <property type="entry name" value="RHH_1"/>
    <property type="match status" value="1"/>
</dbReference>
<feature type="compositionally biased region" description="Basic and acidic residues" evidence="1">
    <location>
        <begin position="1"/>
        <end position="21"/>
    </location>
</feature>
<protein>
    <recommendedName>
        <fullName evidence="2">Ribbon-helix-helix protein CopG domain-containing protein</fullName>
    </recommendedName>
</protein>
<evidence type="ECO:0000313" key="4">
    <source>
        <dbReference type="Proteomes" id="UP000679848"/>
    </source>
</evidence>
<dbReference type="AlphaFoldDB" id="A0A810QH75"/>
<evidence type="ECO:0000259" key="2">
    <source>
        <dbReference type="Pfam" id="PF01402"/>
    </source>
</evidence>
<dbReference type="KEGG" id="pfaa:MM59RIKEN_26910"/>